<keyword evidence="7" id="KW-0865">Zymogen</keyword>
<feature type="chain" id="PRO_5045009272" description="Metalloendopeptidase" evidence="11">
    <location>
        <begin position="18"/>
        <end position="325"/>
    </location>
</feature>
<keyword evidence="15" id="KW-1185">Reference proteome</keyword>
<evidence type="ECO:0000256" key="4">
    <source>
        <dbReference type="ARBA" id="ARBA00022801"/>
    </source>
</evidence>
<evidence type="ECO:0000256" key="9">
    <source>
        <dbReference type="PROSITE-ProRule" id="PRU01005"/>
    </source>
</evidence>
<feature type="binding site" evidence="10">
    <location>
        <position position="137"/>
    </location>
    <ligand>
        <name>Zn(2+)</name>
        <dbReference type="ChEBI" id="CHEBI:29105"/>
        <note>catalytic</note>
    </ligand>
</feature>
<evidence type="ECO:0000256" key="10">
    <source>
        <dbReference type="PROSITE-ProRule" id="PRU01211"/>
    </source>
</evidence>
<feature type="binding site" evidence="10">
    <location>
        <position position="141"/>
    </location>
    <ligand>
        <name>Zn(2+)</name>
        <dbReference type="ChEBI" id="CHEBI:29105"/>
        <note>catalytic</note>
    </ligand>
</feature>
<proteinExistence type="predicted"/>
<dbReference type="CDD" id="cd04280">
    <property type="entry name" value="ZnMc_astacin_like"/>
    <property type="match status" value="1"/>
</dbReference>
<protein>
    <recommendedName>
        <fullName evidence="11">Metalloendopeptidase</fullName>
        <ecNumber evidence="11">3.4.24.-</ecNumber>
    </recommendedName>
</protein>
<dbReference type="InterPro" id="IPR006026">
    <property type="entry name" value="Peptidase_Metallo"/>
</dbReference>
<dbReference type="GO" id="GO:0008237">
    <property type="term" value="F:metallopeptidase activity"/>
    <property type="evidence" value="ECO:0007669"/>
    <property type="project" value="UniProtKB-KW"/>
</dbReference>
<evidence type="ECO:0000256" key="2">
    <source>
        <dbReference type="ARBA" id="ARBA00022670"/>
    </source>
</evidence>
<organism evidence="14 15">
    <name type="scientific">Trichinella spiralis</name>
    <name type="common">Trichina worm</name>
    <dbReference type="NCBI Taxonomy" id="6334"/>
    <lineage>
        <taxon>Eukaryota</taxon>
        <taxon>Metazoa</taxon>
        <taxon>Ecdysozoa</taxon>
        <taxon>Nematoda</taxon>
        <taxon>Enoplea</taxon>
        <taxon>Dorylaimia</taxon>
        <taxon>Trichinellida</taxon>
        <taxon>Trichinellidae</taxon>
        <taxon>Trichinella</taxon>
    </lineage>
</organism>
<accession>A0ABR3KEX0</accession>
<dbReference type="Pfam" id="PF01400">
    <property type="entry name" value="Astacin"/>
    <property type="match status" value="1"/>
</dbReference>
<dbReference type="PRINTS" id="PR00480">
    <property type="entry name" value="ASTACIN"/>
</dbReference>
<evidence type="ECO:0000259" key="13">
    <source>
        <dbReference type="PROSITE" id="PS51864"/>
    </source>
</evidence>
<evidence type="ECO:0000256" key="7">
    <source>
        <dbReference type="ARBA" id="ARBA00023145"/>
    </source>
</evidence>
<dbReference type="PROSITE" id="PS51670">
    <property type="entry name" value="SHKT"/>
    <property type="match status" value="1"/>
</dbReference>
<dbReference type="InterPro" id="IPR024079">
    <property type="entry name" value="MetalloPept_cat_dom_sf"/>
</dbReference>
<keyword evidence="4 10" id="KW-0378">Hydrolase</keyword>
<keyword evidence="8 10" id="KW-1015">Disulfide bond</keyword>
<comment type="function">
    <text evidence="1">Metalloprotease.</text>
</comment>
<evidence type="ECO:0000256" key="5">
    <source>
        <dbReference type="ARBA" id="ARBA00022833"/>
    </source>
</evidence>
<dbReference type="InterPro" id="IPR001506">
    <property type="entry name" value="Peptidase_M12A"/>
</dbReference>
<dbReference type="EC" id="3.4.24.-" evidence="11"/>
<dbReference type="PANTHER" id="PTHR10127:SF780">
    <property type="entry name" value="METALLOENDOPEPTIDASE"/>
    <property type="match status" value="1"/>
</dbReference>
<evidence type="ECO:0000313" key="14">
    <source>
        <dbReference type="EMBL" id="KAL1234369.1"/>
    </source>
</evidence>
<reference evidence="14 15" key="1">
    <citation type="submission" date="2024-07" db="EMBL/GenBank/DDBJ databases">
        <title>Enhanced genomic and transcriptomic resources for Trichinella pseudospiralis and T. spiralis underpin the discovery of pronounced molecular differences between stages and species.</title>
        <authorList>
            <person name="Pasi K.K."/>
            <person name="La Rosa G."/>
            <person name="Gomez-Morales M.A."/>
            <person name="Tosini F."/>
            <person name="Sumanam S."/>
            <person name="Young N.D."/>
            <person name="Chang B.C."/>
            <person name="Robin G.B."/>
        </authorList>
    </citation>
    <scope>NUCLEOTIDE SEQUENCE [LARGE SCALE GENOMIC DNA]</scope>
    <source>
        <strain evidence="14">ISS534</strain>
    </source>
</reference>
<keyword evidence="11" id="KW-0732">Signal</keyword>
<evidence type="ECO:0000256" key="11">
    <source>
        <dbReference type="RuleBase" id="RU361183"/>
    </source>
</evidence>
<keyword evidence="5 10" id="KW-0862">Zinc</keyword>
<evidence type="ECO:0000313" key="15">
    <source>
        <dbReference type="Proteomes" id="UP001558632"/>
    </source>
</evidence>
<dbReference type="Pfam" id="PF01549">
    <property type="entry name" value="ShK"/>
    <property type="match status" value="1"/>
</dbReference>
<dbReference type="PROSITE" id="PS51864">
    <property type="entry name" value="ASTACIN"/>
    <property type="match status" value="1"/>
</dbReference>
<evidence type="ECO:0000256" key="6">
    <source>
        <dbReference type="ARBA" id="ARBA00023049"/>
    </source>
</evidence>
<feature type="domain" description="ShKT" evidence="12">
    <location>
        <begin position="292"/>
        <end position="325"/>
    </location>
</feature>
<keyword evidence="3 10" id="KW-0479">Metal-binding</keyword>
<evidence type="ECO:0000256" key="8">
    <source>
        <dbReference type="ARBA" id="ARBA00023157"/>
    </source>
</evidence>
<feature type="disulfide bond" evidence="10">
    <location>
        <begin position="82"/>
        <end position="237"/>
    </location>
</feature>
<dbReference type="InterPro" id="IPR003582">
    <property type="entry name" value="ShKT_dom"/>
</dbReference>
<evidence type="ECO:0000259" key="12">
    <source>
        <dbReference type="PROSITE" id="PS51670"/>
    </source>
</evidence>
<dbReference type="Gene3D" id="3.40.390.10">
    <property type="entry name" value="Collagenase (Catalytic Domain)"/>
    <property type="match status" value="1"/>
</dbReference>
<comment type="cofactor">
    <cofactor evidence="10 11">
        <name>Zn(2+)</name>
        <dbReference type="ChEBI" id="CHEBI:29105"/>
    </cofactor>
    <text evidence="10 11">Binds 1 zinc ion per subunit.</text>
</comment>
<keyword evidence="6 10" id="KW-0482">Metalloprotease</keyword>
<feature type="binding site" evidence="10">
    <location>
        <position position="147"/>
    </location>
    <ligand>
        <name>Zn(2+)</name>
        <dbReference type="ChEBI" id="CHEBI:29105"/>
        <note>catalytic</note>
    </ligand>
</feature>
<feature type="signal peptide" evidence="11">
    <location>
        <begin position="1"/>
        <end position="17"/>
    </location>
</feature>
<dbReference type="EMBL" id="JBEUSY010000412">
    <property type="protein sequence ID" value="KAL1234369.1"/>
    <property type="molecule type" value="Genomic_DNA"/>
</dbReference>
<dbReference type="PANTHER" id="PTHR10127">
    <property type="entry name" value="DISCOIDIN, CUB, EGF, LAMININ , AND ZINC METALLOPROTEASE DOMAIN CONTAINING"/>
    <property type="match status" value="1"/>
</dbReference>
<gene>
    <name evidence="14" type="ORF">TSPI_09279</name>
</gene>
<comment type="caution">
    <text evidence="9">Lacks conserved residue(s) required for the propagation of feature annotation.</text>
</comment>
<dbReference type="InterPro" id="IPR034035">
    <property type="entry name" value="Astacin-like_dom"/>
</dbReference>
<dbReference type="SMART" id="SM00235">
    <property type="entry name" value="ZnMc"/>
    <property type="match status" value="1"/>
</dbReference>
<evidence type="ECO:0000256" key="1">
    <source>
        <dbReference type="ARBA" id="ARBA00002657"/>
    </source>
</evidence>
<evidence type="ECO:0000256" key="3">
    <source>
        <dbReference type="ARBA" id="ARBA00022723"/>
    </source>
</evidence>
<feature type="domain" description="Peptidase M12A" evidence="13">
    <location>
        <begin position="38"/>
        <end position="238"/>
    </location>
</feature>
<sequence>MLFQFALLLYFFDVACSDVPAENYPIGLKTNYKNHINNKLYDYLQMKFRWPNGVVPYTFVDTHDWLETCVKDAMKTIENVSCIRFVPYNATVHDSIGYMSIGTIRKGCKSHVGRAPGKGSPFFLARGCCNKQGTVLHELMHTLGFIHEHSRPDRKSYIDINKNNVAKEHWKNLNREHIWVRMPITTMYDYDSVMHYSPHAFSKNGGVVIKAPNNQTIGQRDHLSILDVYKINTLYKCKSYLQCYDNLELNDCIEQGLVKKKCADQDWGFANCKQTCGFCRPFQKPYRRYGDCIDFSPMCPWWVKQGLCGKRKLVNEWCERSCNRC</sequence>
<name>A0ABR3KEX0_TRISP</name>
<comment type="caution">
    <text evidence="14">The sequence shown here is derived from an EMBL/GenBank/DDBJ whole genome shotgun (WGS) entry which is preliminary data.</text>
</comment>
<dbReference type="SUPFAM" id="SSF55486">
    <property type="entry name" value="Metalloproteases ('zincins'), catalytic domain"/>
    <property type="match status" value="1"/>
</dbReference>
<dbReference type="Proteomes" id="UP001558632">
    <property type="component" value="Unassembled WGS sequence"/>
</dbReference>
<keyword evidence="2 10" id="KW-0645">Protease</keyword>
<feature type="active site" evidence="10">
    <location>
        <position position="138"/>
    </location>
</feature>